<dbReference type="SUPFAM" id="SSF54495">
    <property type="entry name" value="UBC-like"/>
    <property type="match status" value="1"/>
</dbReference>
<dbReference type="InterPro" id="IPR050113">
    <property type="entry name" value="Ub_conjugating_enzyme"/>
</dbReference>
<dbReference type="InterPro" id="IPR016135">
    <property type="entry name" value="UBQ-conjugating_enzyme/RWD"/>
</dbReference>
<name>A0AAV5WG25_9BILA</name>
<dbReference type="Proteomes" id="UP001432322">
    <property type="component" value="Unassembled WGS sequence"/>
</dbReference>
<evidence type="ECO:0000259" key="2">
    <source>
        <dbReference type="PROSITE" id="PS50127"/>
    </source>
</evidence>
<feature type="region of interest" description="Disordered" evidence="1">
    <location>
        <begin position="341"/>
        <end position="377"/>
    </location>
</feature>
<feature type="non-terminal residue" evidence="3">
    <location>
        <position position="1"/>
    </location>
</feature>
<feature type="compositionally biased region" description="Basic and acidic residues" evidence="1">
    <location>
        <begin position="341"/>
        <end position="362"/>
    </location>
</feature>
<dbReference type="Pfam" id="PF00179">
    <property type="entry name" value="UQ_con"/>
    <property type="match status" value="1"/>
</dbReference>
<evidence type="ECO:0000256" key="1">
    <source>
        <dbReference type="SAM" id="MobiDB-lite"/>
    </source>
</evidence>
<feature type="compositionally biased region" description="Basic and acidic residues" evidence="1">
    <location>
        <begin position="197"/>
        <end position="208"/>
    </location>
</feature>
<feature type="region of interest" description="Disordered" evidence="1">
    <location>
        <begin position="440"/>
        <end position="489"/>
    </location>
</feature>
<feature type="domain" description="UBC core" evidence="2">
    <location>
        <begin position="553"/>
        <end position="698"/>
    </location>
</feature>
<reference evidence="3" key="1">
    <citation type="submission" date="2023-10" db="EMBL/GenBank/DDBJ databases">
        <title>Genome assembly of Pristionchus species.</title>
        <authorList>
            <person name="Yoshida K."/>
            <person name="Sommer R.J."/>
        </authorList>
    </citation>
    <scope>NUCLEOTIDE SEQUENCE</scope>
    <source>
        <strain evidence="3">RS5133</strain>
    </source>
</reference>
<dbReference type="GO" id="GO:0032446">
    <property type="term" value="P:protein modification by small protein conjugation"/>
    <property type="evidence" value="ECO:0007669"/>
    <property type="project" value="UniProtKB-ARBA"/>
</dbReference>
<feature type="region of interest" description="Disordered" evidence="1">
    <location>
        <begin position="189"/>
        <end position="208"/>
    </location>
</feature>
<feature type="region of interest" description="Disordered" evidence="1">
    <location>
        <begin position="1"/>
        <end position="73"/>
    </location>
</feature>
<protein>
    <recommendedName>
        <fullName evidence="2">UBC core domain-containing protein</fullName>
    </recommendedName>
</protein>
<accession>A0AAV5WG25</accession>
<dbReference type="InterPro" id="IPR000608">
    <property type="entry name" value="UBC"/>
</dbReference>
<dbReference type="CDD" id="cd00195">
    <property type="entry name" value="UBCc_UEV"/>
    <property type="match status" value="1"/>
</dbReference>
<dbReference type="Gene3D" id="3.10.110.10">
    <property type="entry name" value="Ubiquitin Conjugating Enzyme"/>
    <property type="match status" value="1"/>
</dbReference>
<organism evidence="3 4">
    <name type="scientific">Pristionchus fissidentatus</name>
    <dbReference type="NCBI Taxonomy" id="1538716"/>
    <lineage>
        <taxon>Eukaryota</taxon>
        <taxon>Metazoa</taxon>
        <taxon>Ecdysozoa</taxon>
        <taxon>Nematoda</taxon>
        <taxon>Chromadorea</taxon>
        <taxon>Rhabditida</taxon>
        <taxon>Rhabditina</taxon>
        <taxon>Diplogasteromorpha</taxon>
        <taxon>Diplogasteroidea</taxon>
        <taxon>Neodiplogasteridae</taxon>
        <taxon>Pristionchus</taxon>
    </lineage>
</organism>
<gene>
    <name evidence="3" type="ORF">PFISCL1PPCAC_20605</name>
</gene>
<dbReference type="PROSITE" id="PS50127">
    <property type="entry name" value="UBC_2"/>
    <property type="match status" value="1"/>
</dbReference>
<sequence length="698" mass="78083">AGEAPPTARQTQRAERRARMASAELAMSNPRRTQMIAAQYPETHPAVMPRPQERRGERGERGGGEGREEEGEGMTALIETLRARIAASERLKAIARQLGNQQPVRRLATASEGRRVVEEMVRTELSRIVNPLERQEAEAMFERIITPGRLQHVRQLYSMLPVWEENAPPPEGWPFRLPGQRAAMQRESMESAATTVSREREYRRDYRQRNRNREAASAARDLFDELIVEGYVPGIVSGSGAVPRLPRAHYDLLPSYEMMQLRDLPTMLTMQNARVPVAYRMEDSEEQVVPTGPSMRSVHTVPTMNSQAELRERYEHEYRARVSEIMTEATDRHRRWVDSRADDRARSAMDRGEEPESVDFRMRTPNRPTDTPHPGSVGMNGNLQFVPPSMSPLARPSPPPVVFPLPRVVGPLRGGEREERARQHAEIVERMAQHAAAHEEAVRRYGRRPPTPTDVPMADARDDDDRRVPSATTAAPTGFEPGPSNVPQARVPIPSGVPAGWMPTMNAAAPPTQPVQHEQQLQQQPKEESKIRVFKLRKNGRDPGMRKESSPIVGIRRLLLEKQLMDENGGVEGVDASPSPDNVRTWTAVAEGVKGSQFEGGIFFFDITFPQSYPMGRIKIACLTHIVHPHVMRSGMVDVDAVAKLCFGKEKFADLPYGGVEKSLKIVAAIVSGKLPGTASEQSKLIERGKIFTARYAC</sequence>
<feature type="compositionally biased region" description="Basic and acidic residues" evidence="1">
    <location>
        <begin position="51"/>
        <end position="66"/>
    </location>
</feature>
<keyword evidence="4" id="KW-1185">Reference proteome</keyword>
<feature type="compositionally biased region" description="Basic and acidic residues" evidence="1">
    <location>
        <begin position="459"/>
        <end position="468"/>
    </location>
</feature>
<dbReference type="PANTHER" id="PTHR24067">
    <property type="entry name" value="UBIQUITIN-CONJUGATING ENZYME E2"/>
    <property type="match status" value="1"/>
</dbReference>
<dbReference type="AlphaFoldDB" id="A0AAV5WG25"/>
<evidence type="ECO:0000313" key="3">
    <source>
        <dbReference type="EMBL" id="GMT29308.1"/>
    </source>
</evidence>
<proteinExistence type="predicted"/>
<evidence type="ECO:0000313" key="4">
    <source>
        <dbReference type="Proteomes" id="UP001432322"/>
    </source>
</evidence>
<dbReference type="EMBL" id="BTSY01000005">
    <property type="protein sequence ID" value="GMT29308.1"/>
    <property type="molecule type" value="Genomic_DNA"/>
</dbReference>
<comment type="caution">
    <text evidence="3">The sequence shown here is derived from an EMBL/GenBank/DDBJ whole genome shotgun (WGS) entry which is preliminary data.</text>
</comment>